<protein>
    <submittedName>
        <fullName evidence="1">Peptidoglycan-binding protein</fullName>
    </submittedName>
</protein>
<dbReference type="EMBL" id="JABZXJ010000042">
    <property type="protein sequence ID" value="MBF1650268.1"/>
    <property type="molecule type" value="Genomic_DNA"/>
</dbReference>
<evidence type="ECO:0000313" key="1">
    <source>
        <dbReference type="EMBL" id="MBF1650268.1"/>
    </source>
</evidence>
<accession>A0A930PJQ5</accession>
<reference evidence="1" key="1">
    <citation type="submission" date="2020-04" db="EMBL/GenBank/DDBJ databases">
        <title>Deep metagenomics examines the oral microbiome during advanced dental caries in children, revealing novel taxa and co-occurrences with host molecules.</title>
        <authorList>
            <person name="Baker J.L."/>
            <person name="Morton J.T."/>
            <person name="Dinis M."/>
            <person name="Alvarez R."/>
            <person name="Tran N.C."/>
            <person name="Knight R."/>
            <person name="Edlund A."/>
        </authorList>
    </citation>
    <scope>NUCLEOTIDE SEQUENCE</scope>
    <source>
        <strain evidence="1">JCVI_47_bin.4</strain>
    </source>
</reference>
<proteinExistence type="predicted"/>
<comment type="caution">
    <text evidence="1">The sequence shown here is derived from an EMBL/GenBank/DDBJ whole genome shotgun (WGS) entry which is preliminary data.</text>
</comment>
<dbReference type="AlphaFoldDB" id="A0A930PJQ5"/>
<dbReference type="InterPro" id="IPR006311">
    <property type="entry name" value="TAT_signal"/>
</dbReference>
<gene>
    <name evidence="1" type="ORF">HXO56_09335</name>
</gene>
<organism evidence="1 2">
    <name type="scientific">Rothia dentocariosa</name>
    <dbReference type="NCBI Taxonomy" id="2047"/>
    <lineage>
        <taxon>Bacteria</taxon>
        <taxon>Bacillati</taxon>
        <taxon>Actinomycetota</taxon>
        <taxon>Actinomycetes</taxon>
        <taxon>Micrococcales</taxon>
        <taxon>Micrococcaceae</taxon>
        <taxon>Rothia</taxon>
    </lineage>
</organism>
<dbReference type="RefSeq" id="WP_048751276.1">
    <property type="nucleotide sequence ID" value="NZ_CAUUYL010000025.1"/>
</dbReference>
<dbReference type="Proteomes" id="UP000769484">
    <property type="component" value="Unassembled WGS sequence"/>
</dbReference>
<evidence type="ECO:0000313" key="2">
    <source>
        <dbReference type="Proteomes" id="UP000769484"/>
    </source>
</evidence>
<dbReference type="PROSITE" id="PS51318">
    <property type="entry name" value="TAT"/>
    <property type="match status" value="1"/>
</dbReference>
<sequence length="182" mass="19179">MSLENTNLSRRKLLKASAIGVPAAGVLAFGSTLVTATSANAISTDGWWGSETSLGLQKFMNAIMTATYGDATLTPVPVVDGVVSSQPSSMAPACPGIVGGWEWVESNQAAGSPTIRVMNAWLDGVSPKQYAGFKVSSWKGSSKIGYGIIKRLQAHYGISQDGRLDAPSRTIQALQNEINQYV</sequence>
<name>A0A930PJQ5_9MICC</name>